<comment type="caution">
    <text evidence="4">The sequence shown here is derived from an EMBL/GenBank/DDBJ whole genome shotgun (WGS) entry which is preliminary data.</text>
</comment>
<accession>A0A0A0E9V7</accession>
<evidence type="ECO:0000313" key="4">
    <source>
        <dbReference type="EMBL" id="KGM47249.1"/>
    </source>
</evidence>
<evidence type="ECO:0000256" key="2">
    <source>
        <dbReference type="PROSITE-ProRule" id="PRU00409"/>
    </source>
</evidence>
<dbReference type="PANTHER" id="PTHR42793">
    <property type="entry name" value="COA BINDING DOMAIN CONTAINING PROTEIN"/>
    <property type="match status" value="1"/>
</dbReference>
<dbReference type="Gene3D" id="3.40.50.720">
    <property type="entry name" value="NAD(P)-binding Rossmann-like Domain"/>
    <property type="match status" value="1"/>
</dbReference>
<evidence type="ECO:0000259" key="3">
    <source>
        <dbReference type="PROSITE" id="PS50975"/>
    </source>
</evidence>
<name>A0A0A0E9V7_9RHOB</name>
<dbReference type="EMBL" id="AQQX01000012">
    <property type="protein sequence ID" value="KGM47249.1"/>
    <property type="molecule type" value="Genomic_DNA"/>
</dbReference>
<evidence type="ECO:0000256" key="1">
    <source>
        <dbReference type="ARBA" id="ARBA00022532"/>
    </source>
</evidence>
<dbReference type="InterPro" id="IPR032875">
    <property type="entry name" value="Succ_CoA_lig_flav_dom"/>
</dbReference>
<dbReference type="InterPro" id="IPR011761">
    <property type="entry name" value="ATP-grasp"/>
</dbReference>
<dbReference type="GO" id="GO:0005524">
    <property type="term" value="F:ATP binding"/>
    <property type="evidence" value="ECO:0007669"/>
    <property type="project" value="UniProtKB-UniRule"/>
</dbReference>
<sequence length="699" mass="72116">MVARDFPDLSRLLSPRSVAILGASERPRSVGSDTLLNLAEHSDFDGQIFPVNPGRERVHGLRAYSAMSALPGPVDVAVVCLPADAVVGALRDCAAAGTGFAVVFTSGFGETGDEGRAVEAEMAEIARQSGMRIYGPNSPGLSNINRRLGLTFSPVFKNDTLSGGIGLVTQGGGLGRAFIQASERGIGVGLWCSTGNEADLTMADVVYHMVGDPDIKVIALLAEGFRDGPRFLAAARAAARAGKPVVAMKVGKSDYGVAATRSHTAALAGSAAVTSALFRQHGIVEVEDLDELIDTAALFERAGIAPRRGICVYSFSGGTAALAADMVGSAGLILSELAPGTRAGLRALAPSYAAVDNPVDLTTQVFTQDKLNRDCLSLVARDPATDVVLLPIPADYGPITDRSADDMVALAPDSPALLLPVWMSGHRAAGYATLNAAGLAPFRSLGKAVTALKRLIWRGDWSPSGTSTLALPAFPPGELDEAAAKAVLADLGLTVPEGRVVTSARQAGEAARGIGFPVVLKALVPGLLHKTEAGAVAVGLMDEQALAAAWGAMMTSLSAQGHRLERALVERMEHGPGVEVMAGLHRDPVFGPVVSFGLGGVMVEALSDVTHRAAPFGRDEALAMIDEIRGRALLGPLRGRPGADLGALADLLVILAALGARGDIAEMDLNPVRAGPAGATVLDAVILRAPTEIEGKARQ</sequence>
<dbReference type="Proteomes" id="UP000030004">
    <property type="component" value="Unassembled WGS sequence"/>
</dbReference>
<keyword evidence="1" id="KW-0816">Tricarboxylic acid cycle</keyword>
<gene>
    <name evidence="4" type="ORF">ATO9_18840</name>
</gene>
<keyword evidence="2" id="KW-0067">ATP-binding</keyword>
<dbReference type="Gene3D" id="3.30.1490.20">
    <property type="entry name" value="ATP-grasp fold, A domain"/>
    <property type="match status" value="1"/>
</dbReference>
<dbReference type="InterPro" id="IPR036291">
    <property type="entry name" value="NAD(P)-bd_dom_sf"/>
</dbReference>
<dbReference type="InterPro" id="IPR016102">
    <property type="entry name" value="Succinyl-CoA_synth-like"/>
</dbReference>
<dbReference type="SUPFAM" id="SSF52210">
    <property type="entry name" value="Succinyl-CoA synthetase domains"/>
    <property type="match status" value="2"/>
</dbReference>
<keyword evidence="2" id="KW-0547">Nucleotide-binding</keyword>
<dbReference type="Pfam" id="PF13549">
    <property type="entry name" value="ATP-grasp_5"/>
    <property type="match status" value="1"/>
</dbReference>
<dbReference type="GO" id="GO:0046872">
    <property type="term" value="F:metal ion binding"/>
    <property type="evidence" value="ECO:0007669"/>
    <property type="project" value="InterPro"/>
</dbReference>
<dbReference type="SUPFAM" id="SSF51735">
    <property type="entry name" value="NAD(P)-binding Rossmann-fold domains"/>
    <property type="match status" value="1"/>
</dbReference>
<dbReference type="Pfam" id="PF13607">
    <property type="entry name" value="Succ_CoA_lig"/>
    <property type="match status" value="1"/>
</dbReference>
<evidence type="ECO:0000313" key="5">
    <source>
        <dbReference type="Proteomes" id="UP000030004"/>
    </source>
</evidence>
<dbReference type="SUPFAM" id="SSF56059">
    <property type="entry name" value="Glutathione synthetase ATP-binding domain-like"/>
    <property type="match status" value="1"/>
</dbReference>
<dbReference type="InterPro" id="IPR003781">
    <property type="entry name" value="CoA-bd"/>
</dbReference>
<dbReference type="PROSITE" id="PS50975">
    <property type="entry name" value="ATP_GRASP"/>
    <property type="match status" value="1"/>
</dbReference>
<dbReference type="GO" id="GO:0006099">
    <property type="term" value="P:tricarboxylic acid cycle"/>
    <property type="evidence" value="ECO:0007669"/>
    <property type="project" value="UniProtKB-KW"/>
</dbReference>
<protein>
    <recommendedName>
        <fullName evidence="3">ATP-grasp domain-containing protein</fullName>
    </recommendedName>
</protein>
<dbReference type="AlphaFoldDB" id="A0A0A0E9V7"/>
<feature type="domain" description="ATP-grasp" evidence="3">
    <location>
        <begin position="485"/>
        <end position="522"/>
    </location>
</feature>
<dbReference type="Gene3D" id="3.30.470.20">
    <property type="entry name" value="ATP-grasp fold, B domain"/>
    <property type="match status" value="1"/>
</dbReference>
<dbReference type="PANTHER" id="PTHR42793:SF4">
    <property type="entry name" value="BLL6376 PROTEIN"/>
    <property type="match status" value="1"/>
</dbReference>
<dbReference type="InterPro" id="IPR013815">
    <property type="entry name" value="ATP_grasp_subdomain_1"/>
</dbReference>
<reference evidence="4 5" key="1">
    <citation type="journal article" date="2015" name="Antonie Van Leeuwenhoek">
        <title>Pseudooceanicola atlanticus gen. nov. sp. nov., isolated from surface seawater of the Atlantic Ocean and reclassification of Oceanicola batsensis, Oceanicola marinus, Oceanicola nitratireducens, Oceanicola nanhaiensis, Oceanicola antarcticus and Oceanicola flagellatus, as Pseudooceanicola batsensis comb. nov., Pseudooceanicola marinus comb. nov., Pseudooceanicola nitratireducens comb. nov., Pseudooceanicola nanhaiensis comb. nov., Pseudooceanicola antarcticus comb. nov., and Pseudooceanicola flagellatus comb. nov.</title>
        <authorList>
            <person name="Lai Q."/>
            <person name="Li G."/>
            <person name="Liu X."/>
            <person name="Du Y."/>
            <person name="Sun F."/>
            <person name="Shao Z."/>
        </authorList>
    </citation>
    <scope>NUCLEOTIDE SEQUENCE [LARGE SCALE GENOMIC DNA]</scope>
    <source>
        <strain evidence="4 5">22II-s11g</strain>
    </source>
</reference>
<proteinExistence type="predicted"/>
<dbReference type="STRING" id="1461694.ATO9_18840"/>
<dbReference type="SMART" id="SM00881">
    <property type="entry name" value="CoA_binding"/>
    <property type="match status" value="1"/>
</dbReference>
<dbReference type="Gene3D" id="3.40.50.261">
    <property type="entry name" value="Succinyl-CoA synthetase domains"/>
    <property type="match status" value="2"/>
</dbReference>
<dbReference type="OrthoDB" id="9807426at2"/>
<organism evidence="4 5">
    <name type="scientific">Pseudooceanicola atlanticus</name>
    <dbReference type="NCBI Taxonomy" id="1461694"/>
    <lineage>
        <taxon>Bacteria</taxon>
        <taxon>Pseudomonadati</taxon>
        <taxon>Pseudomonadota</taxon>
        <taxon>Alphaproteobacteria</taxon>
        <taxon>Rhodobacterales</taxon>
        <taxon>Paracoccaceae</taxon>
        <taxon>Pseudooceanicola</taxon>
    </lineage>
</organism>
<dbReference type="Pfam" id="PF13380">
    <property type="entry name" value="CoA_binding_2"/>
    <property type="match status" value="1"/>
</dbReference>
<keyword evidence="5" id="KW-1185">Reference proteome</keyword>
<dbReference type="eggNOG" id="COG1042">
    <property type="taxonomic scope" value="Bacteria"/>
</dbReference>